<sequence>MSVNLAPFATQLCAHPWVDDACCGYAGVDIPGALLALNDEGIDALCRQGRQRVVDTLQAHVNAAGYTGSPFVWRLFDTMPTLVSPQQVDALLHAPLPRDTLPLDEQQHDGVWTLALRIPLDLIYFPGHFPQAPVLPGAVQVAWALDFAASLLGTPLRCHAMEALKFQQLLRPGDRADLTLRHDPIRHKLHFAYRYGDKAYSSGRLAWSAVG</sequence>
<reference evidence="2 3" key="1">
    <citation type="submission" date="2020-10" db="EMBL/GenBank/DDBJ databases">
        <title>Phylogeny of dyella-like bacteria.</title>
        <authorList>
            <person name="Fu J."/>
        </authorList>
    </citation>
    <scope>NUCLEOTIDE SEQUENCE [LARGE SCALE GENOMIC DNA]</scope>
    <source>
        <strain evidence="2 3">DHOB07</strain>
    </source>
</reference>
<keyword evidence="3" id="KW-1185">Reference proteome</keyword>
<name>A0ABW8ISV0_9GAMM</name>
<dbReference type="Proteomes" id="UP001620405">
    <property type="component" value="Unassembled WGS sequence"/>
</dbReference>
<evidence type="ECO:0000313" key="2">
    <source>
        <dbReference type="EMBL" id="MFK2873002.1"/>
    </source>
</evidence>
<gene>
    <name evidence="2" type="ORF">ISP13_05610</name>
</gene>
<proteinExistence type="predicted"/>
<comment type="caution">
    <text evidence="2">The sequence shown here is derived from an EMBL/GenBank/DDBJ whole genome shotgun (WGS) entry which is preliminary data.</text>
</comment>
<feature type="domain" description="ApeI dehydratase-like" evidence="1">
    <location>
        <begin position="106"/>
        <end position="204"/>
    </location>
</feature>
<organism evidence="2 3">
    <name type="scientific">Dyella lipolytica</name>
    <dbReference type="NCBI Taxonomy" id="1867835"/>
    <lineage>
        <taxon>Bacteria</taxon>
        <taxon>Pseudomonadati</taxon>
        <taxon>Pseudomonadota</taxon>
        <taxon>Gammaproteobacteria</taxon>
        <taxon>Lysobacterales</taxon>
        <taxon>Rhodanobacteraceae</taxon>
        <taxon>Dyella</taxon>
    </lineage>
</organism>
<evidence type="ECO:0000313" key="3">
    <source>
        <dbReference type="Proteomes" id="UP001620405"/>
    </source>
</evidence>
<dbReference type="RefSeq" id="WP_284398434.1">
    <property type="nucleotide sequence ID" value="NZ_BSNQ01000003.1"/>
</dbReference>
<accession>A0ABW8ISV0</accession>
<dbReference type="InterPro" id="IPR054545">
    <property type="entry name" value="ApeI-like"/>
</dbReference>
<protein>
    <recommendedName>
        <fullName evidence="1">ApeI dehydratase-like domain-containing protein</fullName>
    </recommendedName>
</protein>
<dbReference type="EMBL" id="JADIKG010000011">
    <property type="protein sequence ID" value="MFK2873002.1"/>
    <property type="molecule type" value="Genomic_DNA"/>
</dbReference>
<dbReference type="Pfam" id="PF22818">
    <property type="entry name" value="ApeI-like"/>
    <property type="match status" value="1"/>
</dbReference>
<dbReference type="SUPFAM" id="SSF54637">
    <property type="entry name" value="Thioesterase/thiol ester dehydrase-isomerase"/>
    <property type="match status" value="1"/>
</dbReference>
<dbReference type="Gene3D" id="3.10.129.10">
    <property type="entry name" value="Hotdog Thioesterase"/>
    <property type="match status" value="1"/>
</dbReference>
<dbReference type="InterPro" id="IPR029069">
    <property type="entry name" value="HotDog_dom_sf"/>
</dbReference>
<evidence type="ECO:0000259" key="1">
    <source>
        <dbReference type="Pfam" id="PF22818"/>
    </source>
</evidence>